<dbReference type="InterPro" id="IPR029063">
    <property type="entry name" value="SAM-dependent_MTases_sf"/>
</dbReference>
<accession>A0A0F9W010</accession>
<gene>
    <name evidence="1" type="ORF">LCGC14_0020960</name>
</gene>
<dbReference type="PANTHER" id="PTHR36112:SF1">
    <property type="entry name" value="RIBOSOMAL RNA SMALL SUBUNIT METHYLTRANSFERASE J"/>
    <property type="match status" value="1"/>
</dbReference>
<dbReference type="Gene3D" id="3.40.50.150">
    <property type="entry name" value="Vaccinia Virus protein VP39"/>
    <property type="match status" value="1"/>
</dbReference>
<name>A0A0F9W010_9ZZZZ</name>
<dbReference type="SUPFAM" id="SSF53335">
    <property type="entry name" value="S-adenosyl-L-methionine-dependent methyltransferases"/>
    <property type="match status" value="1"/>
</dbReference>
<dbReference type="AlphaFoldDB" id="A0A0F9W010"/>
<dbReference type="HAMAP" id="MF_01523">
    <property type="entry name" value="16SrRNA_methyltr_J"/>
    <property type="match status" value="1"/>
</dbReference>
<dbReference type="PANTHER" id="PTHR36112">
    <property type="entry name" value="RIBOSOMAL RNA SMALL SUBUNIT METHYLTRANSFERASE J"/>
    <property type="match status" value="1"/>
</dbReference>
<organism evidence="1">
    <name type="scientific">marine sediment metagenome</name>
    <dbReference type="NCBI Taxonomy" id="412755"/>
    <lineage>
        <taxon>unclassified sequences</taxon>
        <taxon>metagenomes</taxon>
        <taxon>ecological metagenomes</taxon>
    </lineage>
</organism>
<proteinExistence type="inferred from homology"/>
<dbReference type="GO" id="GO:0008990">
    <property type="term" value="F:rRNA (guanine-N2-)-methyltransferase activity"/>
    <property type="evidence" value="ECO:0007669"/>
    <property type="project" value="InterPro"/>
</dbReference>
<dbReference type="InterPro" id="IPR007536">
    <property type="entry name" value="16SrRNA_methylTrfase_J"/>
</dbReference>
<protein>
    <submittedName>
        <fullName evidence="1">Uncharacterized protein</fullName>
    </submittedName>
</protein>
<comment type="caution">
    <text evidence="1">The sequence shown here is derived from an EMBL/GenBank/DDBJ whole genome shotgun (WGS) entry which is preliminary data.</text>
</comment>
<dbReference type="EMBL" id="LAZR01000004">
    <property type="protein sequence ID" value="KKO10616.1"/>
    <property type="molecule type" value="Genomic_DNA"/>
</dbReference>
<dbReference type="Pfam" id="PF04445">
    <property type="entry name" value="SAM_MT"/>
    <property type="match status" value="1"/>
</dbReference>
<sequence length="277" mass="29632">MHKLVIHSQHGDAKSQRLAQQLQLPLVDAADHHDGLMLSYLDDKLTLNRPCDREAGSVCVDFSDAKLTFRLAQALSREAVVKAVGGCVPARTDASSVPHVIDATAGLGQDAFILAAAGWQVSLVEQSPIIHALLEDGLRRARDAVSEATHNHLISDPAARRAQMLADILGRLQLCTAGDSVDVLPKLKPASVIYLDPMFPGREKTARVKKNRFLLQQLHGAEGSGEGLLTIALGLAAKVVVKRPRLAVPLDGLKPASSLTGKTSRFDIYVGNSSALK</sequence>
<evidence type="ECO:0000313" key="1">
    <source>
        <dbReference type="EMBL" id="KKO10616.1"/>
    </source>
</evidence>
<reference evidence="1" key="1">
    <citation type="journal article" date="2015" name="Nature">
        <title>Complex archaea that bridge the gap between prokaryotes and eukaryotes.</title>
        <authorList>
            <person name="Spang A."/>
            <person name="Saw J.H."/>
            <person name="Jorgensen S.L."/>
            <person name="Zaremba-Niedzwiedzka K."/>
            <person name="Martijn J."/>
            <person name="Lind A.E."/>
            <person name="van Eijk R."/>
            <person name="Schleper C."/>
            <person name="Guy L."/>
            <person name="Ettema T.J."/>
        </authorList>
    </citation>
    <scope>NUCLEOTIDE SEQUENCE</scope>
</reference>